<dbReference type="Pfam" id="PF00881">
    <property type="entry name" value="Nitroreductase"/>
    <property type="match status" value="2"/>
</dbReference>
<sequence length="194" mass="20644">MAASAMRLLALALVVFASSAFTPLTARRSVVKYDKSKPVPADAVDRALEAAILAPCHFLSEPWRFYTCGAETKAKLCGLNEDKRAMFEGVPEWLIVTWCSEHDDGSKLSLEDHAAAACATQNFMLSLAADGIGSKWMTGALGAAPEDVLAAVGANDGEKLLGAIWYGYPDKALSPDNKSPPRKMGLAGTRTDLP</sequence>
<evidence type="ECO:0000313" key="4">
    <source>
        <dbReference type="EMBL" id="CAD9422846.1"/>
    </source>
</evidence>
<dbReference type="InterPro" id="IPR052530">
    <property type="entry name" value="NAD(P)H_nitroreductase"/>
</dbReference>
<evidence type="ECO:0000256" key="1">
    <source>
        <dbReference type="SAM" id="MobiDB-lite"/>
    </source>
</evidence>
<feature type="domain" description="Nitroreductase" evidence="3">
    <location>
        <begin position="25"/>
        <end position="76"/>
    </location>
</feature>
<dbReference type="EMBL" id="HBGT01019811">
    <property type="protein sequence ID" value="CAD9422846.1"/>
    <property type="molecule type" value="Transcribed_RNA"/>
</dbReference>
<dbReference type="AlphaFoldDB" id="A0A7S2CDF5"/>
<gene>
    <name evidence="4" type="ORF">FPAR1323_LOCUS10406</name>
</gene>
<protein>
    <recommendedName>
        <fullName evidence="3">Nitroreductase domain-containing protein</fullName>
    </recommendedName>
</protein>
<dbReference type="PANTHER" id="PTHR43821">
    <property type="entry name" value="NAD(P)H NITROREDUCTASE YDJA-RELATED"/>
    <property type="match status" value="1"/>
</dbReference>
<feature type="region of interest" description="Disordered" evidence="1">
    <location>
        <begin position="174"/>
        <end position="194"/>
    </location>
</feature>
<feature type="signal peptide" evidence="2">
    <location>
        <begin position="1"/>
        <end position="20"/>
    </location>
</feature>
<dbReference type="InterPro" id="IPR000415">
    <property type="entry name" value="Nitroreductase-like"/>
</dbReference>
<organism evidence="4">
    <name type="scientific">Florenciella parvula</name>
    <dbReference type="NCBI Taxonomy" id="236787"/>
    <lineage>
        <taxon>Eukaryota</taxon>
        <taxon>Sar</taxon>
        <taxon>Stramenopiles</taxon>
        <taxon>Ochrophyta</taxon>
        <taxon>Dictyochophyceae</taxon>
        <taxon>Florenciellales</taxon>
        <taxon>Florenciella</taxon>
    </lineage>
</organism>
<evidence type="ECO:0000256" key="2">
    <source>
        <dbReference type="SAM" id="SignalP"/>
    </source>
</evidence>
<evidence type="ECO:0000259" key="3">
    <source>
        <dbReference type="Pfam" id="PF00881"/>
    </source>
</evidence>
<dbReference type="GO" id="GO:0016491">
    <property type="term" value="F:oxidoreductase activity"/>
    <property type="evidence" value="ECO:0007669"/>
    <property type="project" value="InterPro"/>
</dbReference>
<proteinExistence type="predicted"/>
<accession>A0A7S2CDF5</accession>
<name>A0A7S2CDF5_9STRA</name>
<dbReference type="InterPro" id="IPR029479">
    <property type="entry name" value="Nitroreductase"/>
</dbReference>
<keyword evidence="2" id="KW-0732">Signal</keyword>
<feature type="chain" id="PRO_5031069541" description="Nitroreductase domain-containing protein" evidence="2">
    <location>
        <begin position="21"/>
        <end position="194"/>
    </location>
</feature>
<reference evidence="4" key="1">
    <citation type="submission" date="2021-01" db="EMBL/GenBank/DDBJ databases">
        <authorList>
            <person name="Corre E."/>
            <person name="Pelletier E."/>
            <person name="Niang G."/>
            <person name="Scheremetjew M."/>
            <person name="Finn R."/>
            <person name="Kale V."/>
            <person name="Holt S."/>
            <person name="Cochrane G."/>
            <person name="Meng A."/>
            <person name="Brown T."/>
            <person name="Cohen L."/>
        </authorList>
    </citation>
    <scope>NUCLEOTIDE SEQUENCE</scope>
    <source>
        <strain evidence="4">RCC1693</strain>
    </source>
</reference>
<dbReference type="PANTHER" id="PTHR43821:SF1">
    <property type="entry name" value="NAD(P)H NITROREDUCTASE YDJA-RELATED"/>
    <property type="match status" value="1"/>
</dbReference>
<feature type="domain" description="Nitroreductase" evidence="3">
    <location>
        <begin position="85"/>
        <end position="168"/>
    </location>
</feature>
<dbReference type="Gene3D" id="3.40.109.10">
    <property type="entry name" value="NADH Oxidase"/>
    <property type="match status" value="1"/>
</dbReference>
<dbReference type="SUPFAM" id="SSF55469">
    <property type="entry name" value="FMN-dependent nitroreductase-like"/>
    <property type="match status" value="1"/>
</dbReference>